<dbReference type="EMBL" id="JADCNN020000001">
    <property type="protein sequence ID" value="MBM6994480.1"/>
    <property type="molecule type" value="Genomic_DNA"/>
</dbReference>
<name>A0ABS2GZU1_9BACL</name>
<comment type="caution">
    <text evidence="2">The sequence shown here is derived from an EMBL/GenBank/DDBJ whole genome shotgun (WGS) entry which is preliminary data.</text>
</comment>
<gene>
    <name evidence="2" type="ORF">IM700_002255</name>
</gene>
<dbReference type="NCBIfam" id="TIGR03915">
    <property type="entry name" value="SAM_7_link_chp"/>
    <property type="match status" value="1"/>
</dbReference>
<dbReference type="Pfam" id="PF13566">
    <property type="entry name" value="DUF4130"/>
    <property type="match status" value="1"/>
</dbReference>
<protein>
    <submittedName>
        <fullName evidence="2">TIGR03915 family putative DNA repair protein</fullName>
    </submittedName>
</protein>
<dbReference type="RefSeq" id="WP_193415474.1">
    <property type="nucleotide sequence ID" value="NZ_JADCNN020000001.1"/>
</dbReference>
<evidence type="ECO:0000313" key="2">
    <source>
        <dbReference type="EMBL" id="MBM6994480.1"/>
    </source>
</evidence>
<evidence type="ECO:0000259" key="1">
    <source>
        <dbReference type="Pfam" id="PF13566"/>
    </source>
</evidence>
<reference evidence="2 3" key="1">
    <citation type="submission" date="2021-01" db="EMBL/GenBank/DDBJ databases">
        <title>Paenibacillus sp.nov. isolated from the rhizosphere soil of tomato plant.</title>
        <authorList>
            <person name="Thin K.K."/>
            <person name="Zhang X."/>
            <person name="He S."/>
        </authorList>
    </citation>
    <scope>NUCLEOTIDE SEQUENCE [LARGE SCALE GENOMIC DNA]</scope>
    <source>
        <strain evidence="2 3">DXFW5</strain>
    </source>
</reference>
<accession>A0ABS2GZU1</accession>
<dbReference type="Proteomes" id="UP001516620">
    <property type="component" value="Unassembled WGS sequence"/>
</dbReference>
<proteinExistence type="predicted"/>
<dbReference type="InterPro" id="IPR023875">
    <property type="entry name" value="DNA_repair_put"/>
</dbReference>
<dbReference type="InterPro" id="IPR025404">
    <property type="entry name" value="DUF4130"/>
</dbReference>
<keyword evidence="3" id="KW-1185">Reference proteome</keyword>
<evidence type="ECO:0000313" key="3">
    <source>
        <dbReference type="Proteomes" id="UP001516620"/>
    </source>
</evidence>
<feature type="domain" description="DUF4130" evidence="1">
    <location>
        <begin position="88"/>
        <end position="252"/>
    </location>
</feature>
<organism evidence="2 3">
    <name type="scientific">Paenibacillus rhizolycopersici</name>
    <dbReference type="NCBI Taxonomy" id="2780073"/>
    <lineage>
        <taxon>Bacteria</taxon>
        <taxon>Bacillati</taxon>
        <taxon>Bacillota</taxon>
        <taxon>Bacilli</taxon>
        <taxon>Bacillales</taxon>
        <taxon>Paenibacillaceae</taxon>
        <taxon>Paenibacillus</taxon>
    </lineage>
</organism>
<sequence>MAAWIKEAAYAYDGSFDGLLTCVFESYERKEELVDLRADDDPQVTLFESRWVETSPEKASRVYSAIGRSISPEAQELVRRGFLTCEPQKDLLIYRFLRLGFWHGRAAIDMLTETTVHRLRKAVRHLNTESHALMGFVRFSVYGDVLVSVIEPKNRVLPILAPHFSNRYRHEAFLIYDQTHRQALIHRPKEATPERTEIVDLDELVLPEVGEQERVYRRLWKQFYDTVAIRERLNPRAQMSHMPKRYWAQLTEMRDD</sequence>